<feature type="non-terminal residue" evidence="1">
    <location>
        <position position="1"/>
    </location>
</feature>
<dbReference type="AlphaFoldDB" id="A0A0F9QZ78"/>
<proteinExistence type="predicted"/>
<gene>
    <name evidence="1" type="ORF">LCGC14_1036160</name>
</gene>
<dbReference type="EMBL" id="LAZR01004241">
    <property type="protein sequence ID" value="KKN10468.1"/>
    <property type="molecule type" value="Genomic_DNA"/>
</dbReference>
<sequence>VGIPLDVARRAAASIPKEDRGALHYVQVTQCSAGKVELMATDGMQTRKVGGMPMRGRFPEWRGAVGAARASTSVRICFDARVLMQALATMLKACPDRGNRNPVFVEVGGSHDAIVMRGVNLESNQRAIVLVKPLDTGGQWPEDSAWEAGLKAKPVARRAR</sequence>
<comment type="caution">
    <text evidence="1">The sequence shown here is derived from an EMBL/GenBank/DDBJ whole genome shotgun (WGS) entry which is preliminary data.</text>
</comment>
<protein>
    <submittedName>
        <fullName evidence="1">Uncharacterized protein</fullName>
    </submittedName>
</protein>
<accession>A0A0F9QZ78</accession>
<name>A0A0F9QZ78_9ZZZZ</name>
<reference evidence="1" key="1">
    <citation type="journal article" date="2015" name="Nature">
        <title>Complex archaea that bridge the gap between prokaryotes and eukaryotes.</title>
        <authorList>
            <person name="Spang A."/>
            <person name="Saw J.H."/>
            <person name="Jorgensen S.L."/>
            <person name="Zaremba-Niedzwiedzka K."/>
            <person name="Martijn J."/>
            <person name="Lind A.E."/>
            <person name="van Eijk R."/>
            <person name="Schleper C."/>
            <person name="Guy L."/>
            <person name="Ettema T.J."/>
        </authorList>
    </citation>
    <scope>NUCLEOTIDE SEQUENCE</scope>
</reference>
<evidence type="ECO:0000313" key="1">
    <source>
        <dbReference type="EMBL" id="KKN10468.1"/>
    </source>
</evidence>
<organism evidence="1">
    <name type="scientific">marine sediment metagenome</name>
    <dbReference type="NCBI Taxonomy" id="412755"/>
    <lineage>
        <taxon>unclassified sequences</taxon>
        <taxon>metagenomes</taxon>
        <taxon>ecological metagenomes</taxon>
    </lineage>
</organism>